<comment type="caution">
    <text evidence="1">The sequence shown here is derived from an EMBL/GenBank/DDBJ whole genome shotgun (WGS) entry which is preliminary data.</text>
</comment>
<protein>
    <submittedName>
        <fullName evidence="1">Uncharacterized protein</fullName>
    </submittedName>
</protein>
<dbReference type="AlphaFoldDB" id="A0AAD6QQB7"/>
<accession>A0AAD6QQB7</accession>
<gene>
    <name evidence="1" type="ORF">NC653_017462</name>
</gene>
<dbReference type="EMBL" id="JAQIZT010000006">
    <property type="protein sequence ID" value="KAJ6994660.1"/>
    <property type="molecule type" value="Genomic_DNA"/>
</dbReference>
<organism evidence="1 2">
    <name type="scientific">Populus alba x Populus x berolinensis</name>
    <dbReference type="NCBI Taxonomy" id="444605"/>
    <lineage>
        <taxon>Eukaryota</taxon>
        <taxon>Viridiplantae</taxon>
        <taxon>Streptophyta</taxon>
        <taxon>Embryophyta</taxon>
        <taxon>Tracheophyta</taxon>
        <taxon>Spermatophyta</taxon>
        <taxon>Magnoliopsida</taxon>
        <taxon>eudicotyledons</taxon>
        <taxon>Gunneridae</taxon>
        <taxon>Pentapetalae</taxon>
        <taxon>rosids</taxon>
        <taxon>fabids</taxon>
        <taxon>Malpighiales</taxon>
        <taxon>Salicaceae</taxon>
        <taxon>Saliceae</taxon>
        <taxon>Populus</taxon>
    </lineage>
</organism>
<name>A0AAD6QQB7_9ROSI</name>
<keyword evidence="2" id="KW-1185">Reference proteome</keyword>
<reference evidence="1" key="1">
    <citation type="journal article" date="2023" name="Mol. Ecol. Resour.">
        <title>Chromosome-level genome assembly of a triploid poplar Populus alba 'Berolinensis'.</title>
        <authorList>
            <person name="Chen S."/>
            <person name="Yu Y."/>
            <person name="Wang X."/>
            <person name="Wang S."/>
            <person name="Zhang T."/>
            <person name="Zhou Y."/>
            <person name="He R."/>
            <person name="Meng N."/>
            <person name="Wang Y."/>
            <person name="Liu W."/>
            <person name="Liu Z."/>
            <person name="Liu J."/>
            <person name="Guo Q."/>
            <person name="Huang H."/>
            <person name="Sederoff R.R."/>
            <person name="Wang G."/>
            <person name="Qu G."/>
            <person name="Chen S."/>
        </authorList>
    </citation>
    <scope>NUCLEOTIDE SEQUENCE</scope>
    <source>
        <strain evidence="1">SC-2020</strain>
    </source>
</reference>
<evidence type="ECO:0000313" key="2">
    <source>
        <dbReference type="Proteomes" id="UP001164929"/>
    </source>
</evidence>
<dbReference type="Proteomes" id="UP001164929">
    <property type="component" value="Chromosome 6"/>
</dbReference>
<proteinExistence type="predicted"/>
<sequence length="23" mass="2822">MLQLDLSEDCHFIRFLELHICFV</sequence>
<evidence type="ECO:0000313" key="1">
    <source>
        <dbReference type="EMBL" id="KAJ6994660.1"/>
    </source>
</evidence>